<evidence type="ECO:0000256" key="3">
    <source>
        <dbReference type="ARBA" id="ARBA00022737"/>
    </source>
</evidence>
<dbReference type="Pfam" id="PF00132">
    <property type="entry name" value="Hexapep"/>
    <property type="match status" value="1"/>
</dbReference>
<keyword evidence="6" id="KW-1185">Reference proteome</keyword>
<evidence type="ECO:0000313" key="5">
    <source>
        <dbReference type="EMBL" id="MFB2619210.1"/>
    </source>
</evidence>
<evidence type="ECO:0000256" key="1">
    <source>
        <dbReference type="ARBA" id="ARBA00007274"/>
    </source>
</evidence>
<dbReference type="InterPro" id="IPR011004">
    <property type="entry name" value="Trimer_LpxA-like_sf"/>
</dbReference>
<dbReference type="PANTHER" id="PTHR43300:SF11">
    <property type="entry name" value="ACETYLTRANSFERASE RV3034C-RELATED"/>
    <property type="match status" value="1"/>
</dbReference>
<comment type="caution">
    <text evidence="5">The sequence shown here is derived from an EMBL/GenBank/DDBJ whole genome shotgun (WGS) entry which is preliminary data.</text>
</comment>
<keyword evidence="2 5" id="KW-0808">Transferase</keyword>
<dbReference type="EC" id="2.3.1.-" evidence="5"/>
<proteinExistence type="inferred from homology"/>
<name>A0ABV4VFZ0_9GAMM</name>
<protein>
    <submittedName>
        <fullName evidence="5">CatB-related O-acetyltransferase</fullName>
        <ecNumber evidence="5">2.3.1.-</ecNumber>
    </submittedName>
</protein>
<dbReference type="EMBL" id="JBHFGU010000002">
    <property type="protein sequence ID" value="MFB2619210.1"/>
    <property type="molecule type" value="Genomic_DNA"/>
</dbReference>
<evidence type="ECO:0000313" key="6">
    <source>
        <dbReference type="Proteomes" id="UP001576708"/>
    </source>
</evidence>
<dbReference type="CDD" id="cd03349">
    <property type="entry name" value="LbH_XAT"/>
    <property type="match status" value="1"/>
</dbReference>
<dbReference type="InterPro" id="IPR050179">
    <property type="entry name" value="Trans_hexapeptide_repeat"/>
</dbReference>
<dbReference type="Gene3D" id="2.160.10.10">
    <property type="entry name" value="Hexapeptide repeat proteins"/>
    <property type="match status" value="1"/>
</dbReference>
<dbReference type="GO" id="GO:0016746">
    <property type="term" value="F:acyltransferase activity"/>
    <property type="evidence" value="ECO:0007669"/>
    <property type="project" value="UniProtKB-KW"/>
</dbReference>
<reference evidence="5 6" key="1">
    <citation type="submission" date="2024-09" db="EMBL/GenBank/DDBJ databases">
        <authorList>
            <person name="Zhang Y."/>
        </authorList>
    </citation>
    <scope>NUCLEOTIDE SEQUENCE [LARGE SCALE GENOMIC DNA]</scope>
    <source>
        <strain evidence="5 6">ZJ318</strain>
    </source>
</reference>
<keyword evidence="3" id="KW-0677">Repeat</keyword>
<dbReference type="SUPFAM" id="SSF51161">
    <property type="entry name" value="Trimeric LpxA-like enzymes"/>
    <property type="match status" value="1"/>
</dbReference>
<comment type="similarity">
    <text evidence="1">Belongs to the transferase hexapeptide repeat family.</text>
</comment>
<dbReference type="InterPro" id="IPR001451">
    <property type="entry name" value="Hexapep"/>
</dbReference>
<organism evidence="5 6">
    <name type="scientific">Shewanella mangrovisoli</name>
    <dbReference type="NCBI Taxonomy" id="2864211"/>
    <lineage>
        <taxon>Bacteria</taxon>
        <taxon>Pseudomonadati</taxon>
        <taxon>Pseudomonadota</taxon>
        <taxon>Gammaproteobacteria</taxon>
        <taxon>Alteromonadales</taxon>
        <taxon>Shewanellaceae</taxon>
        <taxon>Shewanella</taxon>
    </lineage>
</organism>
<dbReference type="PROSITE" id="PS00101">
    <property type="entry name" value="HEXAPEP_TRANSFERASES"/>
    <property type="match status" value="1"/>
</dbReference>
<sequence length="213" mass="24000">MVKKIFSSWLYRLYSFYLNLNFLNVSIGRSCVISRDTSLEHDVNILDYCRLFSTTIKSYSYVSPFSILIDCEVGKYTSIGPGCRIGLGIHPVDQLSTSPYLYNENLFKKKNSNDFSKVIIGNDVWIGANALIMGGVKVGHGAVIGAGAVVTKDVPPYAIVVGAPAKVLRLRFKESEINKLLVSPWWECEHRIISKNKSSFRTVHEYFRYKGID</sequence>
<dbReference type="RefSeq" id="WP_342201003.1">
    <property type="nucleotide sequence ID" value="NZ_JBCATE010000002.1"/>
</dbReference>
<dbReference type="InterPro" id="IPR018357">
    <property type="entry name" value="Hexapep_transf_CS"/>
</dbReference>
<gene>
    <name evidence="5" type="ORF">ACE02W_05235</name>
</gene>
<keyword evidence="4 5" id="KW-0012">Acyltransferase</keyword>
<dbReference type="Proteomes" id="UP001576708">
    <property type="component" value="Unassembled WGS sequence"/>
</dbReference>
<dbReference type="PANTHER" id="PTHR43300">
    <property type="entry name" value="ACETYLTRANSFERASE"/>
    <property type="match status" value="1"/>
</dbReference>
<accession>A0ABV4VFZ0</accession>
<evidence type="ECO:0000256" key="4">
    <source>
        <dbReference type="ARBA" id="ARBA00023315"/>
    </source>
</evidence>
<evidence type="ECO:0000256" key="2">
    <source>
        <dbReference type="ARBA" id="ARBA00022679"/>
    </source>
</evidence>